<evidence type="ECO:0000313" key="4">
    <source>
        <dbReference type="Proteomes" id="UP000041770"/>
    </source>
</evidence>
<keyword evidence="1" id="KW-1133">Transmembrane helix</keyword>
<dbReference type="Proteomes" id="UP000041770">
    <property type="component" value="Unassembled WGS sequence"/>
</dbReference>
<feature type="transmembrane region" description="Helical" evidence="1">
    <location>
        <begin position="6"/>
        <end position="24"/>
    </location>
</feature>
<evidence type="ECO:0000313" key="5">
    <source>
        <dbReference type="Proteomes" id="UP000044806"/>
    </source>
</evidence>
<dbReference type="EMBL" id="CWOW01000026">
    <property type="protein sequence ID" value="CSB11440.1"/>
    <property type="molecule type" value="Genomic_DNA"/>
</dbReference>
<evidence type="ECO:0000256" key="1">
    <source>
        <dbReference type="SAM" id="Phobius"/>
    </source>
</evidence>
<reference evidence="4 5" key="1">
    <citation type="submission" date="2015-07" db="EMBL/GenBank/DDBJ databases">
        <authorList>
            <consortium name="Pathogen Informatics"/>
        </authorList>
    </citation>
    <scope>NUCLEOTIDE SEQUENCE [LARGE SCALE GENOMIC DNA]</scope>
    <source>
        <strain evidence="3 4">A316</strain>
        <strain evidence="2 5">A51</strain>
    </source>
</reference>
<evidence type="ECO:0000313" key="2">
    <source>
        <dbReference type="EMBL" id="CSB11440.1"/>
    </source>
</evidence>
<dbReference type="EMBL" id="CWQY01000031">
    <property type="protein sequence ID" value="CSD14574.1"/>
    <property type="molecule type" value="Genomic_DNA"/>
</dbReference>
<protein>
    <submittedName>
        <fullName evidence="2">Uncharacterized protein</fullName>
    </submittedName>
</protein>
<dbReference type="Proteomes" id="UP000044806">
    <property type="component" value="Unassembled WGS sequence"/>
</dbReference>
<keyword evidence="1" id="KW-0812">Transmembrane</keyword>
<accession>A0A655T0S2</accession>
<gene>
    <name evidence="2" type="ORF">ERS013165_03427</name>
    <name evidence="3" type="ORF">ERS013200_03316</name>
</gene>
<dbReference type="AlphaFoldDB" id="A0A655T0S2"/>
<sequence length="72" mass="7980">MGAAQSHSLSMLMVIHSLVIYLPLEVVWGSKANLGANNISQMVLSKGFNCVDNDCFSVNRKFHVPIVQIHRI</sequence>
<proteinExistence type="predicted"/>
<evidence type="ECO:0000313" key="3">
    <source>
        <dbReference type="EMBL" id="CSD14574.1"/>
    </source>
</evidence>
<name>A0A655T0S2_VIBCL</name>
<organism evidence="2 5">
    <name type="scientific">Vibrio cholerae</name>
    <dbReference type="NCBI Taxonomy" id="666"/>
    <lineage>
        <taxon>Bacteria</taxon>
        <taxon>Pseudomonadati</taxon>
        <taxon>Pseudomonadota</taxon>
        <taxon>Gammaproteobacteria</taxon>
        <taxon>Vibrionales</taxon>
        <taxon>Vibrionaceae</taxon>
        <taxon>Vibrio</taxon>
    </lineage>
</organism>
<keyword evidence="1" id="KW-0472">Membrane</keyword>